<evidence type="ECO:0000313" key="2">
    <source>
        <dbReference type="EMBL" id="EME42716.1"/>
    </source>
</evidence>
<dbReference type="EMBL" id="KB446541">
    <property type="protein sequence ID" value="EME42716.1"/>
    <property type="molecule type" value="Genomic_DNA"/>
</dbReference>
<gene>
    <name evidence="2" type="ORF">DOTSEDRAFT_36526</name>
</gene>
<sequence>MESQNSTSYTVDEKTHTSTNARHRQPELESIKARANFFMLPPEIRAVIYELILTAPGPLSFSARTKKNLAGLPVFPGALLQVSRQVRQQVLPVFWAVTAFEFTSSRCDRGGMLEYLKLRDLQKWKIPLDDSGIAMISKLTLRLF</sequence>
<reference evidence="2 3" key="2">
    <citation type="journal article" date="2012" name="PLoS Pathog.">
        <title>Diverse lifestyles and strategies of plant pathogenesis encoded in the genomes of eighteen Dothideomycetes fungi.</title>
        <authorList>
            <person name="Ohm R.A."/>
            <person name="Feau N."/>
            <person name="Henrissat B."/>
            <person name="Schoch C.L."/>
            <person name="Horwitz B.A."/>
            <person name="Barry K.W."/>
            <person name="Condon B.J."/>
            <person name="Copeland A.C."/>
            <person name="Dhillon B."/>
            <person name="Glaser F."/>
            <person name="Hesse C.N."/>
            <person name="Kosti I."/>
            <person name="LaButti K."/>
            <person name="Lindquist E.A."/>
            <person name="Lucas S."/>
            <person name="Salamov A.A."/>
            <person name="Bradshaw R.E."/>
            <person name="Ciuffetti L."/>
            <person name="Hamelin R.C."/>
            <person name="Kema G.H.J."/>
            <person name="Lawrence C."/>
            <person name="Scott J.A."/>
            <person name="Spatafora J.W."/>
            <person name="Turgeon B.G."/>
            <person name="de Wit P.J.G.M."/>
            <person name="Zhong S."/>
            <person name="Goodwin S.B."/>
            <person name="Grigoriev I.V."/>
        </authorList>
    </citation>
    <scope>NUCLEOTIDE SEQUENCE [LARGE SCALE GENOMIC DNA]</scope>
    <source>
        <strain evidence="3">NZE10 / CBS 128990</strain>
    </source>
</reference>
<keyword evidence="3" id="KW-1185">Reference proteome</keyword>
<dbReference type="Proteomes" id="UP000016933">
    <property type="component" value="Unassembled WGS sequence"/>
</dbReference>
<evidence type="ECO:0008006" key="4">
    <source>
        <dbReference type="Google" id="ProtNLM"/>
    </source>
</evidence>
<dbReference type="HOGENOM" id="CLU_1796438_0_0_1"/>
<dbReference type="AlphaFoldDB" id="N1PMN3"/>
<reference evidence="3" key="1">
    <citation type="journal article" date="2012" name="PLoS Genet.">
        <title>The genomes of the fungal plant pathogens Cladosporium fulvum and Dothistroma septosporum reveal adaptation to different hosts and lifestyles but also signatures of common ancestry.</title>
        <authorList>
            <person name="de Wit P.J.G.M."/>
            <person name="van der Burgt A."/>
            <person name="Oekmen B."/>
            <person name="Stergiopoulos I."/>
            <person name="Abd-Elsalam K.A."/>
            <person name="Aerts A.L."/>
            <person name="Bahkali A.H."/>
            <person name="Beenen H.G."/>
            <person name="Chettri P."/>
            <person name="Cox M.P."/>
            <person name="Datema E."/>
            <person name="de Vries R.P."/>
            <person name="Dhillon B."/>
            <person name="Ganley A.R."/>
            <person name="Griffiths S.A."/>
            <person name="Guo Y."/>
            <person name="Hamelin R.C."/>
            <person name="Henrissat B."/>
            <person name="Kabir M.S."/>
            <person name="Jashni M.K."/>
            <person name="Kema G."/>
            <person name="Klaubauf S."/>
            <person name="Lapidus A."/>
            <person name="Levasseur A."/>
            <person name="Lindquist E."/>
            <person name="Mehrabi R."/>
            <person name="Ohm R.A."/>
            <person name="Owen T.J."/>
            <person name="Salamov A."/>
            <person name="Schwelm A."/>
            <person name="Schijlen E."/>
            <person name="Sun H."/>
            <person name="van den Burg H.A."/>
            <person name="van Ham R.C.H.J."/>
            <person name="Zhang S."/>
            <person name="Goodwin S.B."/>
            <person name="Grigoriev I.V."/>
            <person name="Collemare J."/>
            <person name="Bradshaw R.E."/>
        </authorList>
    </citation>
    <scope>NUCLEOTIDE SEQUENCE [LARGE SCALE GENOMIC DNA]</scope>
    <source>
        <strain evidence="3">NZE10 / CBS 128990</strain>
    </source>
</reference>
<evidence type="ECO:0000313" key="3">
    <source>
        <dbReference type="Proteomes" id="UP000016933"/>
    </source>
</evidence>
<name>N1PMN3_DOTSN</name>
<feature type="compositionally biased region" description="Polar residues" evidence="1">
    <location>
        <begin position="1"/>
        <end position="10"/>
    </location>
</feature>
<feature type="region of interest" description="Disordered" evidence="1">
    <location>
        <begin position="1"/>
        <end position="24"/>
    </location>
</feature>
<protein>
    <recommendedName>
        <fullName evidence="4">F-box domain-containing protein</fullName>
    </recommendedName>
</protein>
<evidence type="ECO:0000256" key="1">
    <source>
        <dbReference type="SAM" id="MobiDB-lite"/>
    </source>
</evidence>
<proteinExistence type="predicted"/>
<accession>N1PMN3</accession>
<organism evidence="2 3">
    <name type="scientific">Dothistroma septosporum (strain NZE10 / CBS 128990)</name>
    <name type="common">Red band needle blight fungus</name>
    <name type="synonym">Mycosphaerella pini</name>
    <dbReference type="NCBI Taxonomy" id="675120"/>
    <lineage>
        <taxon>Eukaryota</taxon>
        <taxon>Fungi</taxon>
        <taxon>Dikarya</taxon>
        <taxon>Ascomycota</taxon>
        <taxon>Pezizomycotina</taxon>
        <taxon>Dothideomycetes</taxon>
        <taxon>Dothideomycetidae</taxon>
        <taxon>Mycosphaerellales</taxon>
        <taxon>Mycosphaerellaceae</taxon>
        <taxon>Dothistroma</taxon>
    </lineage>
</organism>